<dbReference type="Gene3D" id="3.40.50.2000">
    <property type="entry name" value="Glycogen Phosphorylase B"/>
    <property type="match status" value="2"/>
</dbReference>
<sequence>MSKFSARLRIFPRGLLQLLKKPWRRPPTHVRSILVAHNLLLGDTVMLTPLLSKLRQNYPDARIVLLCKLPFMEVYQLNPYRIEVQVYDPALADSVSKIIQSGPYDLAIIPGDNRYSWLALAAGSRWIVAHSPAKRNAKSWPVNEAHPYPITPMAWSDAVAGLTEGVMPIPSSWPIPETDFPIPTIPYVVLHVGASNPTRFWPPERWMALAGWLVEQGYLPVWSGGKNEQHIVNTIDPDDRYTNYVGQLSLSQLLALLANSHGLICADTGVAHVAKWVNTPTLTLYGPGNPIAFGPGVFWQRNIIIATGFNPIACRDQKTLFARPLPWLERCNRSDNTCKNFQDGYSACMKNISLNDVQTAFINLLRKN</sequence>
<dbReference type="STRING" id="104623.Ser39006_00592"/>
<dbReference type="InterPro" id="IPR002201">
    <property type="entry name" value="Glyco_trans_9"/>
</dbReference>
<keyword evidence="5" id="KW-1185">Reference proteome</keyword>
<dbReference type="InterPro" id="IPR051199">
    <property type="entry name" value="LPS_LOS_Heptosyltrfase"/>
</dbReference>
<dbReference type="KEGG" id="serq:CWC46_01820"/>
<dbReference type="Proteomes" id="UP000233778">
    <property type="component" value="Chromosome"/>
</dbReference>
<dbReference type="AlphaFoldDB" id="A0A2I5T299"/>
<reference evidence="4 5" key="1">
    <citation type="journal article" date="2013" name="Genome Announc.">
        <title>Draft genome sequence of Serratia sp. strain ATCC 39006, a model bacterium for analysis of the biosynthesis and regulation of prodigiosin, a carbapenem, and gas vesicles.</title>
        <authorList>
            <person name="Fineran P.C."/>
            <person name="Iglesias Cans M.C."/>
            <person name="Ramsay J.P."/>
            <person name="Wilf N.M."/>
            <person name="Cossyleon D."/>
            <person name="McNeil M.B."/>
            <person name="Williamson N.R."/>
            <person name="Monson R.E."/>
            <person name="Becher S.A."/>
            <person name="Stanton J.A."/>
            <person name="Brugger K."/>
            <person name="Brown S.D."/>
            <person name="Salmond G.P."/>
        </authorList>
    </citation>
    <scope>NUCLEOTIDE SEQUENCE [LARGE SCALE GENOMIC DNA]</scope>
    <source>
        <strain evidence="4">ATCC 39006</strain>
        <strain evidence="5">ATCC 39006 / SC 11482</strain>
    </source>
</reference>
<dbReference type="GO" id="GO:0005829">
    <property type="term" value="C:cytosol"/>
    <property type="evidence" value="ECO:0007669"/>
    <property type="project" value="TreeGrafter"/>
</dbReference>
<organism evidence="4 5">
    <name type="scientific">Serratia sp. (strain ATCC 39006)</name>
    <name type="common">Prodigiosinella confusarubida</name>
    <dbReference type="NCBI Taxonomy" id="104623"/>
    <lineage>
        <taxon>Bacteria</taxon>
        <taxon>Pseudomonadati</taxon>
        <taxon>Pseudomonadota</taxon>
        <taxon>Gammaproteobacteria</taxon>
        <taxon>Enterobacterales</taxon>
        <taxon>Pectobacteriaceae</taxon>
        <taxon>Prodigiosinella</taxon>
    </lineage>
</organism>
<evidence type="ECO:0000256" key="1">
    <source>
        <dbReference type="ARBA" id="ARBA00022676"/>
    </source>
</evidence>
<dbReference type="GO" id="GO:0009244">
    <property type="term" value="P:lipopolysaccharide core region biosynthetic process"/>
    <property type="evidence" value="ECO:0007669"/>
    <property type="project" value="TreeGrafter"/>
</dbReference>
<keyword evidence="2 4" id="KW-0808">Transferase</keyword>
<reference evidence="3 6" key="3">
    <citation type="submission" date="2017-11" db="EMBL/GenBank/DDBJ databases">
        <title>Complete genome sequence of Serratia sp. ATCC 39006 LacA.</title>
        <authorList>
            <person name="Hampton H.G."/>
            <person name="Jackson S.A."/>
            <person name="Jauregui R."/>
            <person name="Poulter G.T.M."/>
            <person name="Salmond G.P.C."/>
            <person name="Fineran P.C."/>
        </authorList>
    </citation>
    <scope>NUCLEOTIDE SEQUENCE [LARGE SCALE GENOMIC DNA]</scope>
    <source>
        <strain evidence="3 6">ATCC 39006</strain>
    </source>
</reference>
<name>A0A2I5T299_SERS3</name>
<evidence type="ECO:0000313" key="6">
    <source>
        <dbReference type="Proteomes" id="UP000233778"/>
    </source>
</evidence>
<reference evidence="4" key="4">
    <citation type="submission" date="2017-11" db="EMBL/GenBank/DDBJ databases">
        <title>Complete genome sequence of Serratia sp. ATCC 39006.</title>
        <authorList>
            <person name="Hampton H.G."/>
            <person name="Jackson S.A."/>
            <person name="Jauregui R."/>
            <person name="Poulter G.T.M."/>
            <person name="Salmond G.P.C."/>
            <person name="Fineran P.C."/>
        </authorList>
    </citation>
    <scope>NUCLEOTIDE SEQUENCE</scope>
    <source>
        <strain evidence="4">ATCC 39006</strain>
    </source>
</reference>
<dbReference type="EMBL" id="CP025085">
    <property type="protein sequence ID" value="AUG98671.1"/>
    <property type="molecule type" value="Genomic_DNA"/>
</dbReference>
<evidence type="ECO:0000313" key="5">
    <source>
        <dbReference type="Proteomes" id="UP000017700"/>
    </source>
</evidence>
<reference evidence="4" key="2">
    <citation type="submission" date="2013-09" db="EMBL/GenBank/DDBJ databases">
        <authorList>
            <person name="Wang G."/>
            <person name="Yang Y."/>
            <person name="Su Y."/>
        </authorList>
    </citation>
    <scope>NUCLEOTIDE SEQUENCE</scope>
    <source>
        <strain evidence="4">ATCC 39006</strain>
    </source>
</reference>
<dbReference type="CDD" id="cd03789">
    <property type="entry name" value="GT9_LPS_heptosyltransferase"/>
    <property type="match status" value="1"/>
</dbReference>
<evidence type="ECO:0000313" key="4">
    <source>
        <dbReference type="EMBL" id="AUH02986.1"/>
    </source>
</evidence>
<protein>
    <submittedName>
        <fullName evidence="4">Glycosyltransferase family 9 protein</fullName>
    </submittedName>
</protein>
<evidence type="ECO:0000256" key="2">
    <source>
        <dbReference type="ARBA" id="ARBA00022679"/>
    </source>
</evidence>
<dbReference type="PANTHER" id="PTHR30160">
    <property type="entry name" value="TETRAACYLDISACCHARIDE 4'-KINASE-RELATED"/>
    <property type="match status" value="1"/>
</dbReference>
<dbReference type="OrthoDB" id="9781892at2"/>
<accession>A0A2I5T299</accession>
<dbReference type="KEGG" id="sera:Ser39006_001820"/>
<keyword evidence="1" id="KW-0328">Glycosyltransferase</keyword>
<dbReference type="EMBL" id="CP025084">
    <property type="protein sequence ID" value="AUH02986.1"/>
    <property type="molecule type" value="Genomic_DNA"/>
</dbReference>
<dbReference type="Pfam" id="PF01075">
    <property type="entry name" value="Glyco_transf_9"/>
    <property type="match status" value="1"/>
</dbReference>
<proteinExistence type="predicted"/>
<evidence type="ECO:0000313" key="3">
    <source>
        <dbReference type="EMBL" id="AUG98671.1"/>
    </source>
</evidence>
<dbReference type="Proteomes" id="UP000017700">
    <property type="component" value="Chromosome"/>
</dbReference>
<dbReference type="RefSeq" id="WP_021013867.1">
    <property type="nucleotide sequence ID" value="NZ_CP025084.1"/>
</dbReference>
<dbReference type="SUPFAM" id="SSF53756">
    <property type="entry name" value="UDP-Glycosyltransferase/glycogen phosphorylase"/>
    <property type="match status" value="1"/>
</dbReference>
<dbReference type="GO" id="GO:0008713">
    <property type="term" value="F:ADP-heptose-lipopolysaccharide heptosyltransferase activity"/>
    <property type="evidence" value="ECO:0007669"/>
    <property type="project" value="TreeGrafter"/>
</dbReference>
<gene>
    <name evidence="3" type="ORF">CWC46_01820</name>
    <name evidence="4" type="ORF">Ser39006_001820</name>
</gene>